<dbReference type="OrthoDB" id="6382410at2"/>
<dbReference type="AlphaFoldDB" id="A0A4Q6XS60"/>
<keyword evidence="3" id="KW-1185">Reference proteome</keyword>
<dbReference type="InterPro" id="IPR016181">
    <property type="entry name" value="Acyl_CoA_acyltransferase"/>
</dbReference>
<sequence length="161" mass="18224">MQIAVRPATIETRHDFSSIVEDANAWQKALGSEGWTHPFDDVWMLPRIERGELYLAYAGAAPVSAFRILWEDHPFWDDREIGDSIYLHTFAVQRSRAGLGIGSAVIGEVVRMGRERGRANVRLDCFRSNTRLIAFYERNGFASVGLTSMMGKAMNLMERTI</sequence>
<feature type="domain" description="N-acetyltransferase" evidence="1">
    <location>
        <begin position="3"/>
        <end position="161"/>
    </location>
</feature>
<comment type="caution">
    <text evidence="2">The sequence shown here is derived from an EMBL/GenBank/DDBJ whole genome shotgun (WGS) entry which is preliminary data.</text>
</comment>
<keyword evidence="2" id="KW-0808">Transferase</keyword>
<proteinExistence type="predicted"/>
<dbReference type="CDD" id="cd04301">
    <property type="entry name" value="NAT_SF"/>
    <property type="match status" value="1"/>
</dbReference>
<dbReference type="SUPFAM" id="SSF55729">
    <property type="entry name" value="Acyl-CoA N-acyltransferases (Nat)"/>
    <property type="match status" value="1"/>
</dbReference>
<dbReference type="EMBL" id="SGIS01000091">
    <property type="protein sequence ID" value="RZF59096.1"/>
    <property type="molecule type" value="Genomic_DNA"/>
</dbReference>
<evidence type="ECO:0000259" key="1">
    <source>
        <dbReference type="PROSITE" id="PS51186"/>
    </source>
</evidence>
<dbReference type="GO" id="GO:0016747">
    <property type="term" value="F:acyltransferase activity, transferring groups other than amino-acyl groups"/>
    <property type="evidence" value="ECO:0007669"/>
    <property type="project" value="InterPro"/>
</dbReference>
<evidence type="ECO:0000313" key="2">
    <source>
        <dbReference type="EMBL" id="RZF59096.1"/>
    </source>
</evidence>
<dbReference type="Gene3D" id="3.40.630.30">
    <property type="match status" value="1"/>
</dbReference>
<evidence type="ECO:0000313" key="3">
    <source>
        <dbReference type="Proteomes" id="UP000292085"/>
    </source>
</evidence>
<dbReference type="Pfam" id="PF00583">
    <property type="entry name" value="Acetyltransf_1"/>
    <property type="match status" value="1"/>
</dbReference>
<dbReference type="RefSeq" id="WP_130160495.1">
    <property type="nucleotide sequence ID" value="NZ_SGIS01000091.1"/>
</dbReference>
<dbReference type="InterPro" id="IPR000182">
    <property type="entry name" value="GNAT_dom"/>
</dbReference>
<accession>A0A4Q6XS60</accession>
<reference evidence="2 3" key="1">
    <citation type="submission" date="2019-02" db="EMBL/GenBank/DDBJ databases">
        <authorList>
            <person name="Li Y."/>
        </authorList>
    </citation>
    <scope>NUCLEOTIDE SEQUENCE [LARGE SCALE GENOMIC DNA]</scope>
    <source>
        <strain evidence="2 3">3-7</strain>
    </source>
</reference>
<name>A0A4Q6XS60_9SPHN</name>
<gene>
    <name evidence="2" type="ORF">EWE75_23605</name>
</gene>
<protein>
    <submittedName>
        <fullName evidence="2">GNAT family N-acetyltransferase</fullName>
    </submittedName>
</protein>
<dbReference type="PROSITE" id="PS51186">
    <property type="entry name" value="GNAT"/>
    <property type="match status" value="1"/>
</dbReference>
<organism evidence="2 3">
    <name type="scientific">Sphingomonas populi</name>
    <dbReference type="NCBI Taxonomy" id="2484750"/>
    <lineage>
        <taxon>Bacteria</taxon>
        <taxon>Pseudomonadati</taxon>
        <taxon>Pseudomonadota</taxon>
        <taxon>Alphaproteobacteria</taxon>
        <taxon>Sphingomonadales</taxon>
        <taxon>Sphingomonadaceae</taxon>
        <taxon>Sphingomonas</taxon>
    </lineage>
</organism>
<dbReference type="Proteomes" id="UP000292085">
    <property type="component" value="Unassembled WGS sequence"/>
</dbReference>